<sequence length="71" mass="8241">MNNQGWIHYWRNSLADADSAKGALKKQDLKNYVRATTDEFKEGKLKPDSTLLEDLFRNEPDTLTAVQIHHR</sequence>
<dbReference type="RefSeq" id="WP_194664515.1">
    <property type="nucleotide sequence ID" value="NZ_RDPI01000473.1"/>
</dbReference>
<gene>
    <name evidence="1" type="ORF">EAY46_23650</name>
</gene>
<comment type="caution">
    <text evidence="1">The sequence shown here is derived from an EMBL/GenBank/DDBJ whole genome shotgun (WGS) entry which is preliminary data.</text>
</comment>
<proteinExistence type="predicted"/>
<reference evidence="1 2" key="1">
    <citation type="journal article" date="2021" name="PeerJ">
        <title>Analysis of 44 Vibrio anguillarum genomes reveals high genetic diversity.</title>
        <authorList>
            <person name="Hansen M.J."/>
            <person name="Dalsgaard I."/>
        </authorList>
    </citation>
    <scope>NUCLEOTIDE SEQUENCE [LARGE SCALE GENOMIC DNA]</scope>
    <source>
        <strain evidence="1 2">040915-1/1B</strain>
    </source>
</reference>
<protein>
    <submittedName>
        <fullName evidence="1">Uncharacterized protein</fullName>
    </submittedName>
</protein>
<dbReference type="Proteomes" id="UP000726136">
    <property type="component" value="Unassembled WGS sequence"/>
</dbReference>
<feature type="non-terminal residue" evidence="1">
    <location>
        <position position="71"/>
    </location>
</feature>
<keyword evidence="2" id="KW-1185">Reference proteome</keyword>
<evidence type="ECO:0000313" key="2">
    <source>
        <dbReference type="Proteomes" id="UP000726136"/>
    </source>
</evidence>
<accession>A0ABR9ZD03</accession>
<dbReference type="EMBL" id="RDPI01000473">
    <property type="protein sequence ID" value="MBF4375984.1"/>
    <property type="molecule type" value="Genomic_DNA"/>
</dbReference>
<name>A0ABR9ZD03_VIBAN</name>
<evidence type="ECO:0000313" key="1">
    <source>
        <dbReference type="EMBL" id="MBF4375984.1"/>
    </source>
</evidence>
<organism evidence="1 2">
    <name type="scientific">Vibrio anguillarum</name>
    <name type="common">Listonella anguillarum</name>
    <dbReference type="NCBI Taxonomy" id="55601"/>
    <lineage>
        <taxon>Bacteria</taxon>
        <taxon>Pseudomonadati</taxon>
        <taxon>Pseudomonadota</taxon>
        <taxon>Gammaproteobacteria</taxon>
        <taxon>Vibrionales</taxon>
        <taxon>Vibrionaceae</taxon>
        <taxon>Vibrio</taxon>
    </lineage>
</organism>